<keyword evidence="1" id="KW-0472">Membrane</keyword>
<accession>A0ABW8TE80</accession>
<dbReference type="InterPro" id="IPR011330">
    <property type="entry name" value="Glyco_hydro/deAcase_b/a-brl"/>
</dbReference>
<organism evidence="3 4">
    <name type="scientific">Clostridium neuense</name>
    <dbReference type="NCBI Taxonomy" id="1728934"/>
    <lineage>
        <taxon>Bacteria</taxon>
        <taxon>Bacillati</taxon>
        <taxon>Bacillota</taxon>
        <taxon>Clostridia</taxon>
        <taxon>Eubacteriales</taxon>
        <taxon>Clostridiaceae</taxon>
        <taxon>Clostridium</taxon>
    </lineage>
</organism>
<dbReference type="SUPFAM" id="SSF88713">
    <property type="entry name" value="Glycoside hydrolase/deacetylase"/>
    <property type="match status" value="1"/>
</dbReference>
<dbReference type="Pfam" id="PF01522">
    <property type="entry name" value="Polysacc_deac_1"/>
    <property type="match status" value="1"/>
</dbReference>
<dbReference type="InterPro" id="IPR014132">
    <property type="entry name" value="PdaB-like"/>
</dbReference>
<dbReference type="PANTHER" id="PTHR10587">
    <property type="entry name" value="GLYCOSYL TRANSFERASE-RELATED"/>
    <property type="match status" value="1"/>
</dbReference>
<evidence type="ECO:0000313" key="4">
    <source>
        <dbReference type="Proteomes" id="UP001623592"/>
    </source>
</evidence>
<gene>
    <name evidence="3" type="primary">pdaB</name>
    <name evidence="3" type="ORF">ACJDT4_10345</name>
</gene>
<dbReference type="InterPro" id="IPR050248">
    <property type="entry name" value="Polysacc_deacetylase_ArnD"/>
</dbReference>
<reference evidence="3 4" key="1">
    <citation type="submission" date="2024-11" db="EMBL/GenBank/DDBJ databases">
        <authorList>
            <person name="Heng Y.C."/>
            <person name="Lim A.C.H."/>
            <person name="Lee J.K.Y."/>
            <person name="Kittelmann S."/>
        </authorList>
    </citation>
    <scope>NUCLEOTIDE SEQUENCE [LARGE SCALE GENOMIC DNA]</scope>
    <source>
        <strain evidence="3 4">WILCCON 0114</strain>
    </source>
</reference>
<evidence type="ECO:0000313" key="3">
    <source>
        <dbReference type="EMBL" id="MFL0250821.1"/>
    </source>
</evidence>
<dbReference type="RefSeq" id="WP_406787482.1">
    <property type="nucleotide sequence ID" value="NZ_JBJIAA010000007.1"/>
</dbReference>
<feature type="transmembrane region" description="Helical" evidence="1">
    <location>
        <begin position="12"/>
        <end position="34"/>
    </location>
</feature>
<proteinExistence type="predicted"/>
<sequence length="257" mass="29497">MHIILTTKKDIKIILISIVAVVASFVIFLCIYKSNIGVFLGNNKKLPIYNVDTSDKKIAITFDSSWGNDNTLKLLDILDKYNAKATFFLIGRWCDEYPKETKEISKRGNEIGNHSNKHPDMTNMTKSQIEDDIKKADEKIFALTGKKTEIFRCPSGSYNNSVIEAVEKTNHKCIQWDVDSIDWKEQGKEIEYKRVISKVKPGSIILFHNNAKYTPENLDKILKKLKGDGYTFVTVSGLLYKNNYYIDYNGKQIKITY</sequence>
<dbReference type="InterPro" id="IPR002509">
    <property type="entry name" value="NODB_dom"/>
</dbReference>
<dbReference type="NCBIfam" id="TIGR02764">
    <property type="entry name" value="spore_ybaN_pdaB"/>
    <property type="match status" value="1"/>
</dbReference>
<keyword evidence="1" id="KW-1133">Transmembrane helix</keyword>
<comment type="caution">
    <text evidence="3">The sequence shown here is derived from an EMBL/GenBank/DDBJ whole genome shotgun (WGS) entry which is preliminary data.</text>
</comment>
<name>A0ABW8TE80_9CLOT</name>
<protein>
    <submittedName>
        <fullName evidence="3">Polysaccharide deacetylase family sporulation protein PdaB</fullName>
    </submittedName>
</protein>
<keyword evidence="4" id="KW-1185">Reference proteome</keyword>
<dbReference type="PANTHER" id="PTHR10587:SF128">
    <property type="entry name" value="POLYSACCHARIDE DEACETYLASE PDAB-RELATED"/>
    <property type="match status" value="1"/>
</dbReference>
<feature type="domain" description="NodB homology" evidence="2">
    <location>
        <begin position="56"/>
        <end position="233"/>
    </location>
</feature>
<dbReference type="PROSITE" id="PS51677">
    <property type="entry name" value="NODB"/>
    <property type="match status" value="1"/>
</dbReference>
<dbReference type="Proteomes" id="UP001623592">
    <property type="component" value="Unassembled WGS sequence"/>
</dbReference>
<dbReference type="Gene3D" id="3.20.20.370">
    <property type="entry name" value="Glycoside hydrolase/deacetylase"/>
    <property type="match status" value="1"/>
</dbReference>
<dbReference type="CDD" id="cd10917">
    <property type="entry name" value="CE4_NodB_like_6s_7s"/>
    <property type="match status" value="1"/>
</dbReference>
<dbReference type="EMBL" id="JBJIAA010000007">
    <property type="protein sequence ID" value="MFL0250821.1"/>
    <property type="molecule type" value="Genomic_DNA"/>
</dbReference>
<keyword evidence="1" id="KW-0812">Transmembrane</keyword>
<evidence type="ECO:0000259" key="2">
    <source>
        <dbReference type="PROSITE" id="PS51677"/>
    </source>
</evidence>
<evidence type="ECO:0000256" key="1">
    <source>
        <dbReference type="SAM" id="Phobius"/>
    </source>
</evidence>